<reference evidence="1 2" key="1">
    <citation type="journal article" date="2011" name="Science">
        <title>The Selaginella genome identifies genetic changes associated with the evolution of vascular plants.</title>
        <authorList>
            <person name="Banks J.A."/>
            <person name="Nishiyama T."/>
            <person name="Hasebe M."/>
            <person name="Bowman J.L."/>
            <person name="Gribskov M."/>
            <person name="dePamphilis C."/>
            <person name="Albert V.A."/>
            <person name="Aono N."/>
            <person name="Aoyama T."/>
            <person name="Ambrose B.A."/>
            <person name="Ashton N.W."/>
            <person name="Axtell M.J."/>
            <person name="Barker E."/>
            <person name="Barker M.S."/>
            <person name="Bennetzen J.L."/>
            <person name="Bonawitz N.D."/>
            <person name="Chapple C."/>
            <person name="Cheng C."/>
            <person name="Correa L.G."/>
            <person name="Dacre M."/>
            <person name="DeBarry J."/>
            <person name="Dreyer I."/>
            <person name="Elias M."/>
            <person name="Engstrom E.M."/>
            <person name="Estelle M."/>
            <person name="Feng L."/>
            <person name="Finet C."/>
            <person name="Floyd S.K."/>
            <person name="Frommer W.B."/>
            <person name="Fujita T."/>
            <person name="Gramzow L."/>
            <person name="Gutensohn M."/>
            <person name="Harholt J."/>
            <person name="Hattori M."/>
            <person name="Heyl A."/>
            <person name="Hirai T."/>
            <person name="Hiwatashi Y."/>
            <person name="Ishikawa M."/>
            <person name="Iwata M."/>
            <person name="Karol K.G."/>
            <person name="Koehler B."/>
            <person name="Kolukisaoglu U."/>
            <person name="Kubo M."/>
            <person name="Kurata T."/>
            <person name="Lalonde S."/>
            <person name="Li K."/>
            <person name="Li Y."/>
            <person name="Litt A."/>
            <person name="Lyons E."/>
            <person name="Manning G."/>
            <person name="Maruyama T."/>
            <person name="Michael T.P."/>
            <person name="Mikami K."/>
            <person name="Miyazaki S."/>
            <person name="Morinaga S."/>
            <person name="Murata T."/>
            <person name="Mueller-Roeber B."/>
            <person name="Nelson D.R."/>
            <person name="Obara M."/>
            <person name="Oguri Y."/>
            <person name="Olmstead R.G."/>
            <person name="Onodera N."/>
            <person name="Petersen B.L."/>
            <person name="Pils B."/>
            <person name="Prigge M."/>
            <person name="Rensing S.A."/>
            <person name="Riano-Pachon D.M."/>
            <person name="Roberts A.W."/>
            <person name="Sato Y."/>
            <person name="Scheller H.V."/>
            <person name="Schulz B."/>
            <person name="Schulz C."/>
            <person name="Shakirov E.V."/>
            <person name="Shibagaki N."/>
            <person name="Shinohara N."/>
            <person name="Shippen D.E."/>
            <person name="Soerensen I."/>
            <person name="Sotooka R."/>
            <person name="Sugimoto N."/>
            <person name="Sugita M."/>
            <person name="Sumikawa N."/>
            <person name="Tanurdzic M."/>
            <person name="Theissen G."/>
            <person name="Ulvskov P."/>
            <person name="Wakazuki S."/>
            <person name="Weng J.K."/>
            <person name="Willats W.W."/>
            <person name="Wipf D."/>
            <person name="Wolf P.G."/>
            <person name="Yang L."/>
            <person name="Zimmer A.D."/>
            <person name="Zhu Q."/>
            <person name="Mitros T."/>
            <person name="Hellsten U."/>
            <person name="Loque D."/>
            <person name="Otillar R."/>
            <person name="Salamov A."/>
            <person name="Schmutz J."/>
            <person name="Shapiro H."/>
            <person name="Lindquist E."/>
            <person name="Lucas S."/>
            <person name="Rokhsar D."/>
            <person name="Grigoriev I.V."/>
        </authorList>
    </citation>
    <scope>NUCLEOTIDE SEQUENCE [LARGE SCALE GENOMIC DNA]</scope>
</reference>
<keyword evidence="2" id="KW-1185">Reference proteome</keyword>
<dbReference type="KEGG" id="smo:SELMODRAFT_441098"/>
<dbReference type="Proteomes" id="UP000001514">
    <property type="component" value="Unassembled WGS sequence"/>
</dbReference>
<dbReference type="InParanoid" id="D8RGF9"/>
<dbReference type="AlphaFoldDB" id="D8RGF9"/>
<dbReference type="EMBL" id="GL377579">
    <property type="protein sequence ID" value="EFJ28352.1"/>
    <property type="molecule type" value="Genomic_DNA"/>
</dbReference>
<dbReference type="HOGENOM" id="CLU_1236827_0_0_1"/>
<evidence type="ECO:0000313" key="2">
    <source>
        <dbReference type="Proteomes" id="UP000001514"/>
    </source>
</evidence>
<evidence type="ECO:0000313" key="1">
    <source>
        <dbReference type="EMBL" id="EFJ28352.1"/>
    </source>
</evidence>
<sequence>MEMDTRTMSGSRGVDYVSGLLMSTRNRMTPGTWWVAYPLAQCPCLWQRAVPGLPQALCARRGRLEFRPQCHGDEQGHGVSSRGFDAEPDIKVEALIMSEWILVMLAEIKPELGLGERPPTLGAALQGSCVYRAGCFFSGGLLRQANARRASQRREKMLLFSLLRPASKCIVKFVQRYGVEVHTQWAAHGYAPPFSCKPLEMVATGWWWTWSTVPKRLKFYRIFS</sequence>
<dbReference type="Gramene" id="EFJ28352">
    <property type="protein sequence ID" value="EFJ28352"/>
    <property type="gene ID" value="SELMODRAFT_441098"/>
</dbReference>
<organism evidence="2">
    <name type="scientific">Selaginella moellendorffii</name>
    <name type="common">Spikemoss</name>
    <dbReference type="NCBI Taxonomy" id="88036"/>
    <lineage>
        <taxon>Eukaryota</taxon>
        <taxon>Viridiplantae</taxon>
        <taxon>Streptophyta</taxon>
        <taxon>Embryophyta</taxon>
        <taxon>Tracheophyta</taxon>
        <taxon>Lycopodiopsida</taxon>
        <taxon>Selaginellales</taxon>
        <taxon>Selaginellaceae</taxon>
        <taxon>Selaginella</taxon>
    </lineage>
</organism>
<name>D8RGF9_SELML</name>
<accession>D8RGF9</accession>
<protein>
    <submittedName>
        <fullName evidence="1">Uncharacterized protein</fullName>
    </submittedName>
</protein>
<proteinExistence type="predicted"/>
<gene>
    <name evidence="1" type="ORF">SELMODRAFT_441098</name>
</gene>